<organism evidence="4 5">
    <name type="scientific">Spirosoma taeanense</name>
    <dbReference type="NCBI Taxonomy" id="2735870"/>
    <lineage>
        <taxon>Bacteria</taxon>
        <taxon>Pseudomonadati</taxon>
        <taxon>Bacteroidota</taxon>
        <taxon>Cytophagia</taxon>
        <taxon>Cytophagales</taxon>
        <taxon>Cytophagaceae</taxon>
        <taxon>Spirosoma</taxon>
    </lineage>
</organism>
<accession>A0A6M5Y719</accession>
<dbReference type="InterPro" id="IPR041183">
    <property type="entry name" value="Cyclophilin-like"/>
</dbReference>
<feature type="region of interest" description="Disordered" evidence="1">
    <location>
        <begin position="23"/>
        <end position="42"/>
    </location>
</feature>
<name>A0A6M5Y719_9BACT</name>
<sequence length="158" mass="16925">MNYSLVVAFFISSLFASLASCGENASVSGNPKTSNSTPDLKGSQMRIRVGSSTFTATLYDNATATAFKARLPMTVRMTELNGNEKYVDLSGNLPVNVSNPGTIQNGDLMLYGANTLVLFYKAFSTSYRYTKLGRINDTTGLAATLGSGSVTVTFELER</sequence>
<feature type="domain" description="Cyclophilin-like" evidence="3">
    <location>
        <begin position="47"/>
        <end position="155"/>
    </location>
</feature>
<feature type="chain" id="PRO_5027086081" description="Cyclophilin-like domain-containing protein" evidence="2">
    <location>
        <begin position="20"/>
        <end position="158"/>
    </location>
</feature>
<gene>
    <name evidence="4" type="ORF">HNV11_09970</name>
</gene>
<dbReference type="KEGG" id="stae:HNV11_09970"/>
<keyword evidence="5" id="KW-1185">Reference proteome</keyword>
<dbReference type="SUPFAM" id="SSF50891">
    <property type="entry name" value="Cyclophilin-like"/>
    <property type="match status" value="1"/>
</dbReference>
<evidence type="ECO:0000259" key="3">
    <source>
        <dbReference type="Pfam" id="PF18050"/>
    </source>
</evidence>
<reference evidence="4 5" key="1">
    <citation type="submission" date="2020-05" db="EMBL/GenBank/DDBJ databases">
        <title>Genome sequencing of Spirosoma sp. TS118.</title>
        <authorList>
            <person name="Lee J.-H."/>
            <person name="Jeong S."/>
            <person name="Zhao L."/>
            <person name="Jung J.-H."/>
            <person name="Kim M.-K."/>
            <person name="Lim S."/>
        </authorList>
    </citation>
    <scope>NUCLEOTIDE SEQUENCE [LARGE SCALE GENOMIC DNA]</scope>
    <source>
        <strain evidence="4 5">TS118</strain>
    </source>
</reference>
<dbReference type="Proteomes" id="UP000502756">
    <property type="component" value="Chromosome"/>
</dbReference>
<evidence type="ECO:0000313" key="4">
    <source>
        <dbReference type="EMBL" id="QJW89685.1"/>
    </source>
</evidence>
<evidence type="ECO:0000256" key="1">
    <source>
        <dbReference type="SAM" id="MobiDB-lite"/>
    </source>
</evidence>
<feature type="signal peptide" evidence="2">
    <location>
        <begin position="1"/>
        <end position="19"/>
    </location>
</feature>
<keyword evidence="2" id="KW-0732">Signal</keyword>
<evidence type="ECO:0000256" key="2">
    <source>
        <dbReference type="SAM" id="SignalP"/>
    </source>
</evidence>
<feature type="compositionally biased region" description="Polar residues" evidence="1">
    <location>
        <begin position="23"/>
        <end position="38"/>
    </location>
</feature>
<evidence type="ECO:0000313" key="5">
    <source>
        <dbReference type="Proteomes" id="UP000502756"/>
    </source>
</evidence>
<dbReference type="Pfam" id="PF18050">
    <property type="entry name" value="Cyclophil_like2"/>
    <property type="match status" value="1"/>
</dbReference>
<proteinExistence type="predicted"/>
<dbReference type="Gene3D" id="2.40.100.20">
    <property type="match status" value="1"/>
</dbReference>
<dbReference type="AlphaFoldDB" id="A0A6M5Y719"/>
<dbReference type="InterPro" id="IPR029000">
    <property type="entry name" value="Cyclophilin-like_dom_sf"/>
</dbReference>
<protein>
    <recommendedName>
        <fullName evidence="3">Cyclophilin-like domain-containing protein</fullName>
    </recommendedName>
</protein>
<dbReference type="EMBL" id="CP053435">
    <property type="protein sequence ID" value="QJW89685.1"/>
    <property type="molecule type" value="Genomic_DNA"/>
</dbReference>